<gene>
    <name evidence="1" type="ORF">BYL167_LOCUS66300</name>
</gene>
<comment type="caution">
    <text evidence="1">The sequence shown here is derived from an EMBL/GenBank/DDBJ whole genome shotgun (WGS) entry which is preliminary data.</text>
</comment>
<evidence type="ECO:0000313" key="1">
    <source>
        <dbReference type="EMBL" id="CAF5115431.1"/>
    </source>
</evidence>
<sequence>MVMISCDDQASHDIQEKSNQLRDLPTMDINAQLNLWKETSFLRRKCIRDKSTADITKDFPGYSNALLIFEEIKILTKVDLNAAIRRQIPILLDKVMDTPMFISDSSPIRLIKTLCRHFGET</sequence>
<organism evidence="1 2">
    <name type="scientific">Rotaria magnacalcarata</name>
    <dbReference type="NCBI Taxonomy" id="392030"/>
    <lineage>
        <taxon>Eukaryota</taxon>
        <taxon>Metazoa</taxon>
        <taxon>Spiralia</taxon>
        <taxon>Gnathifera</taxon>
        <taxon>Rotifera</taxon>
        <taxon>Eurotatoria</taxon>
        <taxon>Bdelloidea</taxon>
        <taxon>Philodinida</taxon>
        <taxon>Philodinidae</taxon>
        <taxon>Rotaria</taxon>
    </lineage>
</organism>
<dbReference type="EMBL" id="CAJOBH010242919">
    <property type="protein sequence ID" value="CAF5115431.1"/>
    <property type="molecule type" value="Genomic_DNA"/>
</dbReference>
<reference evidence="1" key="1">
    <citation type="submission" date="2021-02" db="EMBL/GenBank/DDBJ databases">
        <authorList>
            <person name="Nowell W R."/>
        </authorList>
    </citation>
    <scope>NUCLEOTIDE SEQUENCE</scope>
</reference>
<dbReference type="AlphaFoldDB" id="A0A8S3FCT2"/>
<name>A0A8S3FCT2_9BILA</name>
<dbReference type="Proteomes" id="UP000681967">
    <property type="component" value="Unassembled WGS sequence"/>
</dbReference>
<protein>
    <submittedName>
        <fullName evidence="1">Uncharacterized protein</fullName>
    </submittedName>
</protein>
<proteinExistence type="predicted"/>
<accession>A0A8S3FCT2</accession>
<evidence type="ECO:0000313" key="2">
    <source>
        <dbReference type="Proteomes" id="UP000681967"/>
    </source>
</evidence>